<feature type="transmembrane region" description="Helical" evidence="2">
    <location>
        <begin position="225"/>
        <end position="246"/>
    </location>
</feature>
<evidence type="ECO:0000313" key="4">
    <source>
        <dbReference type="Proteomes" id="UP000037751"/>
    </source>
</evidence>
<dbReference type="RefSeq" id="XP_017992828.1">
    <property type="nucleotide sequence ID" value="XM_018136747.1"/>
</dbReference>
<reference evidence="3 4" key="1">
    <citation type="submission" date="2015-07" db="EMBL/GenBank/DDBJ databases">
        <title>Draft Genome Sequence of Malassezia furfur CBS1878 and Malassezia pachydermatis CBS1879.</title>
        <authorList>
            <person name="Triana S."/>
            <person name="Ohm R."/>
            <person name="Gonzalez A."/>
            <person name="DeCock H."/>
            <person name="Restrepo S."/>
            <person name="Celis A."/>
        </authorList>
    </citation>
    <scope>NUCLEOTIDE SEQUENCE [LARGE SCALE GENOMIC DNA]</scope>
    <source>
        <strain evidence="3 4">CBS 1879</strain>
    </source>
</reference>
<keyword evidence="2" id="KW-1133">Transmembrane helix</keyword>
<gene>
    <name evidence="3" type="ORF">Malapachy_2255</name>
</gene>
<evidence type="ECO:0000256" key="1">
    <source>
        <dbReference type="SAM" id="MobiDB-lite"/>
    </source>
</evidence>
<sequence>MPVYFARAGEVPGMIILVLIALLSGFGGGLWVILGRYVGGNTIEAIVSRAFGMNTRWKKNLGHGIGSVLLVIYCTGAAVIAYHAMTDLLLQVSFYYTATGQLFHDRAFVTLAVGGALTLPLLLSTTPKRNIIQIQSWIVLLFYPAVIGIMFARLNDLTIPSLRRGSPMSKDVSLTTFVPMPQENMYAWPWASTAMIPLLTLSTSPAQILAHNRSLRRKHAYDSNVISFHIAQFVQVLMVVAVVYFMSVEIGMFGTEELQGGLHPNFFTAFPLDDNYVNVARILFAILLAAHVSVCLASARSCWSRFLNLMNLHPLRSIAPPTPHLYRRPTFQRQLSRSFTQSSPLWLPSSWRSPSQPFLSEQDTAELRTWRRFKFLRSTLGGVMLWTITATTAYVAGVGGLFRREEKEGEELRFLRSIEVMGVFGAFVGFILPAIIWLILFRIRRPRAILLLQTNAMRRRINQYLLSPLSTLIGMSHPPTEETEPLLSEPHADSDDATSPAREVHISMPNHLNEHTAADCDDATLILLARKERELQRKSRGRRRMQELVVVAALLPCGFLLVVMALFDLTKGEY</sequence>
<feature type="region of interest" description="Disordered" evidence="1">
    <location>
        <begin position="478"/>
        <end position="499"/>
    </location>
</feature>
<feature type="transmembrane region" description="Helical" evidence="2">
    <location>
        <begin position="380"/>
        <end position="402"/>
    </location>
</feature>
<accession>A0A0M8MM07</accession>
<name>A0A0M8MM07_9BASI</name>
<dbReference type="Proteomes" id="UP000037751">
    <property type="component" value="Unassembled WGS sequence"/>
</dbReference>
<feature type="transmembrane region" description="Helical" evidence="2">
    <location>
        <begin position="60"/>
        <end position="83"/>
    </location>
</feature>
<keyword evidence="4" id="KW-1185">Reference proteome</keyword>
<evidence type="ECO:0000313" key="3">
    <source>
        <dbReference type="EMBL" id="KOS15196.1"/>
    </source>
</evidence>
<proteinExistence type="predicted"/>
<feature type="transmembrane region" description="Helical" evidence="2">
    <location>
        <begin position="103"/>
        <end position="122"/>
    </location>
</feature>
<dbReference type="OrthoDB" id="3360632at2759"/>
<dbReference type="PANTHER" id="PTHR22950">
    <property type="entry name" value="AMINO ACID TRANSPORTER"/>
    <property type="match status" value="1"/>
</dbReference>
<evidence type="ECO:0008006" key="5">
    <source>
        <dbReference type="Google" id="ProtNLM"/>
    </source>
</evidence>
<keyword evidence="2" id="KW-0812">Transmembrane</keyword>
<dbReference type="VEuPathDB" id="FungiDB:Malapachy_2255"/>
<dbReference type="GO" id="GO:0016020">
    <property type="term" value="C:membrane"/>
    <property type="evidence" value="ECO:0007669"/>
    <property type="project" value="TreeGrafter"/>
</dbReference>
<feature type="transmembrane region" description="Helical" evidence="2">
    <location>
        <begin position="12"/>
        <end position="39"/>
    </location>
</feature>
<protein>
    <recommendedName>
        <fullName evidence="5">Amino acid transporter transmembrane domain-containing protein</fullName>
    </recommendedName>
</protein>
<feature type="transmembrane region" description="Helical" evidence="2">
    <location>
        <begin position="548"/>
        <end position="567"/>
    </location>
</feature>
<comment type="caution">
    <text evidence="3">The sequence shown here is derived from an EMBL/GenBank/DDBJ whole genome shotgun (WGS) entry which is preliminary data.</text>
</comment>
<feature type="transmembrane region" description="Helical" evidence="2">
    <location>
        <begin position="186"/>
        <end position="204"/>
    </location>
</feature>
<feature type="transmembrane region" description="Helical" evidence="2">
    <location>
        <begin position="279"/>
        <end position="299"/>
    </location>
</feature>
<dbReference type="AlphaFoldDB" id="A0A0M8MM07"/>
<organism evidence="3 4">
    <name type="scientific">Malassezia pachydermatis</name>
    <dbReference type="NCBI Taxonomy" id="77020"/>
    <lineage>
        <taxon>Eukaryota</taxon>
        <taxon>Fungi</taxon>
        <taxon>Dikarya</taxon>
        <taxon>Basidiomycota</taxon>
        <taxon>Ustilaginomycotina</taxon>
        <taxon>Malasseziomycetes</taxon>
        <taxon>Malasseziales</taxon>
        <taxon>Malasseziaceae</taxon>
        <taxon>Malassezia</taxon>
    </lineage>
</organism>
<dbReference type="PANTHER" id="PTHR22950:SF671">
    <property type="entry name" value="CHROMOSOME UNDETERMINED SCAFFOLD_75, WHOLE GENOME SHOTGUN SEQUENCE"/>
    <property type="match status" value="1"/>
</dbReference>
<feature type="transmembrane region" description="Helical" evidence="2">
    <location>
        <begin position="422"/>
        <end position="441"/>
    </location>
</feature>
<dbReference type="GeneID" id="28728622"/>
<dbReference type="EMBL" id="LGAV01000002">
    <property type="protein sequence ID" value="KOS15196.1"/>
    <property type="molecule type" value="Genomic_DNA"/>
</dbReference>
<feature type="transmembrane region" description="Helical" evidence="2">
    <location>
        <begin position="134"/>
        <end position="154"/>
    </location>
</feature>
<keyword evidence="2" id="KW-0472">Membrane</keyword>
<evidence type="ECO:0000256" key="2">
    <source>
        <dbReference type="SAM" id="Phobius"/>
    </source>
</evidence>
<dbReference type="GO" id="GO:0015179">
    <property type="term" value="F:L-amino acid transmembrane transporter activity"/>
    <property type="evidence" value="ECO:0007669"/>
    <property type="project" value="TreeGrafter"/>
</dbReference>